<keyword evidence="9" id="KW-0472">Membrane</keyword>
<evidence type="ECO:0000256" key="10">
    <source>
        <dbReference type="ARBA" id="ARBA00023237"/>
    </source>
</evidence>
<dbReference type="PANTHER" id="PTHR34501">
    <property type="entry name" value="PROTEIN YDDL-RELATED"/>
    <property type="match status" value="1"/>
</dbReference>
<feature type="chain" id="PRO_5007615744" evidence="11">
    <location>
        <begin position="27"/>
        <end position="365"/>
    </location>
</feature>
<keyword evidence="7" id="KW-0406">Ion transport</keyword>
<evidence type="ECO:0000313" key="13">
    <source>
        <dbReference type="EMBL" id="SAI59713.1"/>
    </source>
</evidence>
<keyword evidence="8" id="KW-0626">Porin</keyword>
<evidence type="ECO:0000313" key="14">
    <source>
        <dbReference type="Proteomes" id="UP000077037"/>
    </source>
</evidence>
<keyword evidence="4" id="KW-1134">Transmembrane beta strand</keyword>
<dbReference type="Pfam" id="PF13609">
    <property type="entry name" value="Porin_4"/>
    <property type="match status" value="1"/>
</dbReference>
<reference evidence="13 14" key="1">
    <citation type="submission" date="2016-03" db="EMBL/GenBank/DDBJ databases">
        <authorList>
            <consortium name="Pathogen Informatics"/>
        </authorList>
    </citation>
    <scope>NUCLEOTIDE SEQUENCE [LARGE SCALE GENOMIC DNA]</scope>
    <source>
        <strain evidence="13 14">NCTC13364</strain>
    </source>
</reference>
<keyword evidence="6 11" id="KW-0732">Signal</keyword>
<evidence type="ECO:0000256" key="8">
    <source>
        <dbReference type="ARBA" id="ARBA00023114"/>
    </source>
</evidence>
<gene>
    <name evidence="13" type="ORF">SAMEA1982600_05354</name>
</gene>
<keyword evidence="10" id="KW-0998">Cell outer membrane</keyword>
<evidence type="ECO:0000256" key="2">
    <source>
        <dbReference type="ARBA" id="ARBA00011233"/>
    </source>
</evidence>
<dbReference type="Proteomes" id="UP000077037">
    <property type="component" value="Unassembled WGS sequence"/>
</dbReference>
<dbReference type="AlphaFoldDB" id="A0A157RP15"/>
<evidence type="ECO:0000256" key="11">
    <source>
        <dbReference type="SAM" id="SignalP"/>
    </source>
</evidence>
<evidence type="ECO:0000256" key="7">
    <source>
        <dbReference type="ARBA" id="ARBA00023065"/>
    </source>
</evidence>
<protein>
    <submittedName>
        <fullName evidence="13">Outer membrane porin protein</fullName>
    </submittedName>
</protein>
<keyword evidence="3" id="KW-0813">Transport</keyword>
<accession>A0A157RP15</accession>
<comment type="subcellular location">
    <subcellularLocation>
        <location evidence="1">Cell outer membrane</location>
        <topology evidence="1">Multi-pass membrane protein</topology>
    </subcellularLocation>
</comment>
<feature type="signal peptide" evidence="11">
    <location>
        <begin position="1"/>
        <end position="26"/>
    </location>
</feature>
<dbReference type="SUPFAM" id="SSF56935">
    <property type="entry name" value="Porins"/>
    <property type="match status" value="1"/>
</dbReference>
<evidence type="ECO:0000256" key="5">
    <source>
        <dbReference type="ARBA" id="ARBA00022692"/>
    </source>
</evidence>
<evidence type="ECO:0000256" key="1">
    <source>
        <dbReference type="ARBA" id="ARBA00004571"/>
    </source>
</evidence>
<dbReference type="PANTHER" id="PTHR34501:SF9">
    <property type="entry name" value="MAJOR OUTER MEMBRANE PROTEIN P.IA"/>
    <property type="match status" value="1"/>
</dbReference>
<dbReference type="InterPro" id="IPR050298">
    <property type="entry name" value="Gram-neg_bact_OMP"/>
</dbReference>
<evidence type="ECO:0000256" key="6">
    <source>
        <dbReference type="ARBA" id="ARBA00022729"/>
    </source>
</evidence>
<dbReference type="RefSeq" id="WP_066421338.1">
    <property type="nucleotide sequence ID" value="NZ_FKBS01000029.1"/>
</dbReference>
<keyword evidence="5" id="KW-0812">Transmembrane</keyword>
<proteinExistence type="predicted"/>
<evidence type="ECO:0000256" key="9">
    <source>
        <dbReference type="ARBA" id="ARBA00023136"/>
    </source>
</evidence>
<dbReference type="OrthoDB" id="5293374at2"/>
<comment type="subunit">
    <text evidence="2">Homotrimer.</text>
</comment>
<feature type="domain" description="Porin" evidence="12">
    <location>
        <begin position="13"/>
        <end position="335"/>
    </location>
</feature>
<sequence length="365" mass="39308">MTRLACTRRATSAAFFFLAAAGAAHAQSSVTLYGRLNTALEHSWVSGSGNDQSGTRMTNNRSVFGLRGTEALGGGWSAVFQIESGISLATGQGQIASRNTRVGLDSPYGTFFLGQWHTAYTESTTAFDPYYPTTAGYMSLIGNGSAAQTDNVENTSSFDRRQKNSLHYRSPIVNGFSGGFSWGLPQERGVDPRNPQLFSWSGKYTDGALSLVLAYELHRNYQAAGTQDHAIKTGVSYQFPTTLVSLVFEQLRYETPTGTLSRKGYYASVKQRLWGGNLIGAVGVAANGTGSARQAVGFVSSGPDTGAIQYTLGYDYALSKRTSLYTYYSKIKNRGNAAYDFAINDIPVSAGASPQTLAIGLRHYF</sequence>
<evidence type="ECO:0000256" key="3">
    <source>
        <dbReference type="ARBA" id="ARBA00022448"/>
    </source>
</evidence>
<evidence type="ECO:0000259" key="12">
    <source>
        <dbReference type="Pfam" id="PF13609"/>
    </source>
</evidence>
<dbReference type="InterPro" id="IPR033900">
    <property type="entry name" value="Gram_neg_porin_domain"/>
</dbReference>
<dbReference type="GO" id="GO:0046930">
    <property type="term" value="C:pore complex"/>
    <property type="evidence" value="ECO:0007669"/>
    <property type="project" value="UniProtKB-KW"/>
</dbReference>
<dbReference type="InterPro" id="IPR023614">
    <property type="entry name" value="Porin_dom_sf"/>
</dbReference>
<dbReference type="Gene3D" id="2.40.160.10">
    <property type="entry name" value="Porin"/>
    <property type="match status" value="1"/>
</dbReference>
<dbReference type="GO" id="GO:0009279">
    <property type="term" value="C:cell outer membrane"/>
    <property type="evidence" value="ECO:0007669"/>
    <property type="project" value="UniProtKB-SubCell"/>
</dbReference>
<organism evidence="13 14">
    <name type="scientific">Bordetella ansorpii</name>
    <dbReference type="NCBI Taxonomy" id="288768"/>
    <lineage>
        <taxon>Bacteria</taxon>
        <taxon>Pseudomonadati</taxon>
        <taxon>Pseudomonadota</taxon>
        <taxon>Betaproteobacteria</taxon>
        <taxon>Burkholderiales</taxon>
        <taxon>Alcaligenaceae</taxon>
        <taxon>Bordetella</taxon>
    </lineage>
</organism>
<dbReference type="GO" id="GO:0006811">
    <property type="term" value="P:monoatomic ion transport"/>
    <property type="evidence" value="ECO:0007669"/>
    <property type="project" value="UniProtKB-KW"/>
</dbReference>
<dbReference type="CDD" id="cd00342">
    <property type="entry name" value="gram_neg_porins"/>
    <property type="match status" value="1"/>
</dbReference>
<evidence type="ECO:0000256" key="4">
    <source>
        <dbReference type="ARBA" id="ARBA00022452"/>
    </source>
</evidence>
<dbReference type="EMBL" id="FKBS01000029">
    <property type="protein sequence ID" value="SAI59713.1"/>
    <property type="molecule type" value="Genomic_DNA"/>
</dbReference>
<name>A0A157RP15_9BORD</name>
<dbReference type="GO" id="GO:0015288">
    <property type="term" value="F:porin activity"/>
    <property type="evidence" value="ECO:0007669"/>
    <property type="project" value="UniProtKB-KW"/>
</dbReference>